<dbReference type="EMBL" id="JBHTCQ010000002">
    <property type="protein sequence ID" value="MFC7406060.1"/>
    <property type="molecule type" value="Genomic_DNA"/>
</dbReference>
<evidence type="ECO:0000313" key="3">
    <source>
        <dbReference type="EMBL" id="MFC7406060.1"/>
    </source>
</evidence>
<comment type="caution">
    <text evidence="3">The sequence shown here is derived from an EMBL/GenBank/DDBJ whole genome shotgun (WGS) entry which is preliminary data.</text>
</comment>
<dbReference type="Pfam" id="PF14230">
    <property type="entry name" value="DUF4333"/>
    <property type="match status" value="1"/>
</dbReference>
<organism evidence="3 4">
    <name type="scientific">Georgenia alba</name>
    <dbReference type="NCBI Taxonomy" id="2233858"/>
    <lineage>
        <taxon>Bacteria</taxon>
        <taxon>Bacillati</taxon>
        <taxon>Actinomycetota</taxon>
        <taxon>Actinomycetes</taxon>
        <taxon>Micrococcales</taxon>
        <taxon>Bogoriellaceae</taxon>
        <taxon>Georgenia</taxon>
    </lineage>
</organism>
<evidence type="ECO:0000256" key="1">
    <source>
        <dbReference type="SAM" id="MobiDB-lite"/>
    </source>
</evidence>
<gene>
    <name evidence="3" type="ORF">ACFQQL_13140</name>
</gene>
<keyword evidence="4" id="KW-1185">Reference proteome</keyword>
<reference evidence="4" key="1">
    <citation type="journal article" date="2019" name="Int. J. Syst. Evol. Microbiol.">
        <title>The Global Catalogue of Microorganisms (GCM) 10K type strain sequencing project: providing services to taxonomists for standard genome sequencing and annotation.</title>
        <authorList>
            <consortium name="The Broad Institute Genomics Platform"/>
            <consortium name="The Broad Institute Genome Sequencing Center for Infectious Disease"/>
            <person name="Wu L."/>
            <person name="Ma J."/>
        </authorList>
    </citation>
    <scope>NUCLEOTIDE SEQUENCE [LARGE SCALE GENOMIC DNA]</scope>
    <source>
        <strain evidence="4">JCM 1490</strain>
    </source>
</reference>
<feature type="region of interest" description="Disordered" evidence="1">
    <location>
        <begin position="56"/>
        <end position="132"/>
    </location>
</feature>
<proteinExistence type="predicted"/>
<name>A0ABW2Q9G2_9MICO</name>
<evidence type="ECO:0000259" key="2">
    <source>
        <dbReference type="Pfam" id="PF14230"/>
    </source>
</evidence>
<dbReference type="Proteomes" id="UP001596455">
    <property type="component" value="Unassembled WGS sequence"/>
</dbReference>
<sequence>MTGSLWARRAGAVTGGLAVVLVLLGCGAEPEVEPVSPDALAEAIADSVEEDYAVRPEVSCEEELPAERGAETTCEMTTEDDPDTVFPVTATVTGVDPETGHVDFDVEVSDTPSDEDGSPDGEESGSPEPTDS</sequence>
<protein>
    <submittedName>
        <fullName evidence="3">DUF4333 domain-containing protein</fullName>
    </submittedName>
</protein>
<feature type="domain" description="DUF4333" evidence="2">
    <location>
        <begin position="22"/>
        <end position="96"/>
    </location>
</feature>
<dbReference type="InterPro" id="IPR025637">
    <property type="entry name" value="DUF4333"/>
</dbReference>
<evidence type="ECO:0000313" key="4">
    <source>
        <dbReference type="Proteomes" id="UP001596455"/>
    </source>
</evidence>
<feature type="compositionally biased region" description="Acidic residues" evidence="1">
    <location>
        <begin position="105"/>
        <end position="132"/>
    </location>
</feature>
<dbReference type="RefSeq" id="WP_382395066.1">
    <property type="nucleotide sequence ID" value="NZ_JBHTCQ010000002.1"/>
</dbReference>
<accession>A0ABW2Q9G2</accession>